<dbReference type="GO" id="GO:0016853">
    <property type="term" value="F:isomerase activity"/>
    <property type="evidence" value="ECO:0007669"/>
    <property type="project" value="UniProtKB-KW"/>
</dbReference>
<dbReference type="Gene3D" id="3.20.20.150">
    <property type="entry name" value="Divalent-metal-dependent TIM barrel enzymes"/>
    <property type="match status" value="1"/>
</dbReference>
<sequence length="261" mass="28536">MIRPGLCSVTFRALTPEAVIDLAARTGVAAIEWGGDTHVPPGNADLAARVRAICAERGVLPASYGSYVRAGTPGCCKDFDAVLATAEILGAGNIRVWAGTARRDEAGEAAFADTARDLGQMARAAEARGITVSVEYHRNSLTEEAEDARALMRAADDDNLFSYWQPVPGRGRTRWLEELRMLQPWLGDLHVFHWIMTETGQQRRPLAEGLADWHALFAAWTPAPHWPHPRTGFLEFVREDTAEQFRDDIGHLHALCSPGGG</sequence>
<dbReference type="EMBL" id="FNYY01000013">
    <property type="protein sequence ID" value="SEJ90050.1"/>
    <property type="molecule type" value="Genomic_DNA"/>
</dbReference>
<dbReference type="Pfam" id="PF01261">
    <property type="entry name" value="AP_endonuc_2"/>
    <property type="match status" value="1"/>
</dbReference>
<accession>A0A975ZPK2</accession>
<dbReference type="SUPFAM" id="SSF51658">
    <property type="entry name" value="Xylose isomerase-like"/>
    <property type="match status" value="1"/>
</dbReference>
<gene>
    <name evidence="2" type="ORF">SAMN04487940_11351</name>
</gene>
<keyword evidence="3" id="KW-1185">Reference proteome</keyword>
<dbReference type="InterPro" id="IPR036237">
    <property type="entry name" value="Xyl_isomerase-like_sf"/>
</dbReference>
<dbReference type="InterPro" id="IPR013022">
    <property type="entry name" value="Xyl_isomerase-like_TIM-brl"/>
</dbReference>
<feature type="domain" description="Xylose isomerase-like TIM barrel" evidence="1">
    <location>
        <begin position="20"/>
        <end position="219"/>
    </location>
</feature>
<protein>
    <submittedName>
        <fullName evidence="2">Sugar phosphate isomerase/epimerase</fullName>
    </submittedName>
</protein>
<reference evidence="2 3" key="1">
    <citation type="submission" date="2016-10" db="EMBL/GenBank/DDBJ databases">
        <authorList>
            <person name="Varghese N."/>
            <person name="Submissions S."/>
        </authorList>
    </citation>
    <scope>NUCLEOTIDE SEQUENCE [LARGE SCALE GENOMIC DNA]</scope>
    <source>
        <strain evidence="2 3">FF3</strain>
    </source>
</reference>
<organism evidence="2 3">
    <name type="scientific">Marinovum algicola</name>
    <dbReference type="NCBI Taxonomy" id="42444"/>
    <lineage>
        <taxon>Bacteria</taxon>
        <taxon>Pseudomonadati</taxon>
        <taxon>Pseudomonadota</taxon>
        <taxon>Alphaproteobacteria</taxon>
        <taxon>Rhodobacterales</taxon>
        <taxon>Roseobacteraceae</taxon>
        <taxon>Marinovum</taxon>
    </lineage>
</organism>
<proteinExistence type="predicted"/>
<evidence type="ECO:0000259" key="1">
    <source>
        <dbReference type="Pfam" id="PF01261"/>
    </source>
</evidence>
<keyword evidence="2" id="KW-0413">Isomerase</keyword>
<dbReference type="GeneID" id="80819587"/>
<dbReference type="InterPro" id="IPR050312">
    <property type="entry name" value="IolE/XylAMocC-like"/>
</dbReference>
<evidence type="ECO:0000313" key="3">
    <source>
        <dbReference type="Proteomes" id="UP000182932"/>
    </source>
</evidence>
<dbReference type="PANTHER" id="PTHR12110">
    <property type="entry name" value="HYDROXYPYRUVATE ISOMERASE"/>
    <property type="match status" value="1"/>
</dbReference>
<evidence type="ECO:0000313" key="2">
    <source>
        <dbReference type="EMBL" id="SEJ90050.1"/>
    </source>
</evidence>
<dbReference type="AlphaFoldDB" id="A0A975ZPK2"/>
<name>A0A975ZPK2_9RHOB</name>
<dbReference type="PANTHER" id="PTHR12110:SF41">
    <property type="entry name" value="INOSOSE DEHYDRATASE"/>
    <property type="match status" value="1"/>
</dbReference>
<dbReference type="RefSeq" id="WP_074837573.1">
    <property type="nucleotide sequence ID" value="NZ_CATMKJ010000041.1"/>
</dbReference>
<comment type="caution">
    <text evidence="2">The sequence shown here is derived from an EMBL/GenBank/DDBJ whole genome shotgun (WGS) entry which is preliminary data.</text>
</comment>
<dbReference type="Proteomes" id="UP000182932">
    <property type="component" value="Unassembled WGS sequence"/>
</dbReference>